<organism evidence="1 2">
    <name type="scientific">Ambispora gerdemannii</name>
    <dbReference type="NCBI Taxonomy" id="144530"/>
    <lineage>
        <taxon>Eukaryota</taxon>
        <taxon>Fungi</taxon>
        <taxon>Fungi incertae sedis</taxon>
        <taxon>Mucoromycota</taxon>
        <taxon>Glomeromycotina</taxon>
        <taxon>Glomeromycetes</taxon>
        <taxon>Archaeosporales</taxon>
        <taxon>Ambisporaceae</taxon>
        <taxon>Ambispora</taxon>
    </lineage>
</organism>
<accession>A0A9N9B5J9</accession>
<comment type="caution">
    <text evidence="1">The sequence shown here is derived from an EMBL/GenBank/DDBJ whole genome shotgun (WGS) entry which is preliminary data.</text>
</comment>
<dbReference type="OrthoDB" id="2345088at2759"/>
<evidence type="ECO:0000313" key="1">
    <source>
        <dbReference type="EMBL" id="CAG8556238.1"/>
    </source>
</evidence>
<reference evidence="1" key="1">
    <citation type="submission" date="2021-06" db="EMBL/GenBank/DDBJ databases">
        <authorList>
            <person name="Kallberg Y."/>
            <person name="Tangrot J."/>
            <person name="Rosling A."/>
        </authorList>
    </citation>
    <scope>NUCLEOTIDE SEQUENCE</scope>
    <source>
        <strain evidence="1">MT106</strain>
    </source>
</reference>
<protein>
    <submittedName>
        <fullName evidence="1">13186_t:CDS:1</fullName>
    </submittedName>
</protein>
<dbReference type="AlphaFoldDB" id="A0A9N9B5J9"/>
<keyword evidence="2" id="KW-1185">Reference proteome</keyword>
<evidence type="ECO:0000313" key="2">
    <source>
        <dbReference type="Proteomes" id="UP000789831"/>
    </source>
</evidence>
<sequence>MYTYIVGKDKNLTDDDAKYQEIEINENHKIYDILRIMERTIKAFSLEEQTPLLNITTIEHAHLNAFVHPCLDAFLWYIADIHYDYGEIPSKNNINDDRVDGAGYMTDADKCQLIYMEGSRPVTKDKKKSI</sequence>
<gene>
    <name evidence="1" type="ORF">AGERDE_LOCUS6923</name>
</gene>
<dbReference type="EMBL" id="CAJVPL010001160">
    <property type="protein sequence ID" value="CAG8556238.1"/>
    <property type="molecule type" value="Genomic_DNA"/>
</dbReference>
<dbReference type="Proteomes" id="UP000789831">
    <property type="component" value="Unassembled WGS sequence"/>
</dbReference>
<proteinExistence type="predicted"/>
<name>A0A9N9B5J9_9GLOM</name>